<comment type="caution">
    <text evidence="12">The sequence shown here is derived from an EMBL/GenBank/DDBJ whole genome shotgun (WGS) entry which is preliminary data.</text>
</comment>
<evidence type="ECO:0000256" key="1">
    <source>
        <dbReference type="ARBA" id="ARBA00000085"/>
    </source>
</evidence>
<dbReference type="InterPro" id="IPR036890">
    <property type="entry name" value="HATPase_C_sf"/>
</dbReference>
<dbReference type="InterPro" id="IPR005467">
    <property type="entry name" value="His_kinase_dom"/>
</dbReference>
<dbReference type="PROSITE" id="PS50109">
    <property type="entry name" value="HIS_KIN"/>
    <property type="match status" value="1"/>
</dbReference>
<keyword evidence="5" id="KW-0547">Nucleotide-binding</keyword>
<accession>A0A8J6NKJ6</accession>
<dbReference type="InterPro" id="IPR000700">
    <property type="entry name" value="PAS-assoc_C"/>
</dbReference>
<proteinExistence type="predicted"/>
<dbReference type="InterPro" id="IPR035965">
    <property type="entry name" value="PAS-like_dom_sf"/>
</dbReference>
<dbReference type="InterPro" id="IPR000014">
    <property type="entry name" value="PAS"/>
</dbReference>
<evidence type="ECO:0000256" key="7">
    <source>
        <dbReference type="ARBA" id="ARBA00022840"/>
    </source>
</evidence>
<feature type="domain" description="Histidine kinase" evidence="9">
    <location>
        <begin position="298"/>
        <end position="518"/>
    </location>
</feature>
<dbReference type="InterPro" id="IPR003661">
    <property type="entry name" value="HisK_dim/P_dom"/>
</dbReference>
<dbReference type="SMART" id="SM00387">
    <property type="entry name" value="HATPase_c"/>
    <property type="match status" value="1"/>
</dbReference>
<gene>
    <name evidence="12" type="ORF">H8E23_02805</name>
</gene>
<reference evidence="12 13" key="1">
    <citation type="submission" date="2020-08" db="EMBL/GenBank/DDBJ databases">
        <title>Bridging the membrane lipid divide: bacteria of the FCB group superphylum have the potential to synthesize archaeal ether lipids.</title>
        <authorList>
            <person name="Villanueva L."/>
            <person name="Von Meijenfeldt F.A.B."/>
            <person name="Westbye A.B."/>
            <person name="Yadav S."/>
            <person name="Hopmans E.C."/>
            <person name="Dutilh B.E."/>
            <person name="Sinninghe Damste J.S."/>
        </authorList>
    </citation>
    <scope>NUCLEOTIDE SEQUENCE [LARGE SCALE GENOMIC DNA]</scope>
    <source>
        <strain evidence="12">NIOZ-UU30</strain>
    </source>
</reference>
<dbReference type="CDD" id="cd00130">
    <property type="entry name" value="PAS"/>
    <property type="match status" value="1"/>
</dbReference>
<evidence type="ECO:0000256" key="4">
    <source>
        <dbReference type="ARBA" id="ARBA00022679"/>
    </source>
</evidence>
<dbReference type="InterPro" id="IPR003594">
    <property type="entry name" value="HATPase_dom"/>
</dbReference>
<evidence type="ECO:0000259" key="10">
    <source>
        <dbReference type="PROSITE" id="PS50112"/>
    </source>
</evidence>
<dbReference type="CDD" id="cd00082">
    <property type="entry name" value="HisKA"/>
    <property type="match status" value="1"/>
</dbReference>
<keyword evidence="4" id="KW-0808">Transferase</keyword>
<name>A0A8J6NKJ6_9BACT</name>
<dbReference type="InterPro" id="IPR004358">
    <property type="entry name" value="Sig_transdc_His_kin-like_C"/>
</dbReference>
<dbReference type="SUPFAM" id="SSF55785">
    <property type="entry name" value="PYP-like sensor domain (PAS domain)"/>
    <property type="match status" value="1"/>
</dbReference>
<dbReference type="Pfam" id="PF13426">
    <property type="entry name" value="PAS_9"/>
    <property type="match status" value="1"/>
</dbReference>
<dbReference type="PANTHER" id="PTHR43065:SF46">
    <property type="entry name" value="C4-DICARBOXYLATE TRANSPORT SENSOR PROTEIN DCTB"/>
    <property type="match status" value="1"/>
</dbReference>
<evidence type="ECO:0000256" key="6">
    <source>
        <dbReference type="ARBA" id="ARBA00022777"/>
    </source>
</evidence>
<dbReference type="Pfam" id="PF02518">
    <property type="entry name" value="HATPase_c"/>
    <property type="match status" value="1"/>
</dbReference>
<evidence type="ECO:0000256" key="5">
    <source>
        <dbReference type="ARBA" id="ARBA00022741"/>
    </source>
</evidence>
<keyword evidence="6" id="KW-0418">Kinase</keyword>
<dbReference type="Gene3D" id="3.30.450.20">
    <property type="entry name" value="PAS domain"/>
    <property type="match status" value="1"/>
</dbReference>
<dbReference type="SMART" id="SM00388">
    <property type="entry name" value="HisKA"/>
    <property type="match status" value="1"/>
</dbReference>
<dbReference type="PROSITE" id="PS50112">
    <property type="entry name" value="PAS"/>
    <property type="match status" value="1"/>
</dbReference>
<dbReference type="Gene3D" id="3.30.565.10">
    <property type="entry name" value="Histidine kinase-like ATPase, C-terminal domain"/>
    <property type="match status" value="1"/>
</dbReference>
<evidence type="ECO:0000256" key="3">
    <source>
        <dbReference type="ARBA" id="ARBA00022553"/>
    </source>
</evidence>
<keyword evidence="8" id="KW-0902">Two-component regulatory system</keyword>
<comment type="catalytic activity">
    <reaction evidence="1">
        <text>ATP + protein L-histidine = ADP + protein N-phospho-L-histidine.</text>
        <dbReference type="EC" id="2.7.13.3"/>
    </reaction>
</comment>
<dbReference type="EMBL" id="JACNJH010000082">
    <property type="protein sequence ID" value="MBC8360315.1"/>
    <property type="molecule type" value="Genomic_DNA"/>
</dbReference>
<protein>
    <recommendedName>
        <fullName evidence="2">histidine kinase</fullName>
        <ecNumber evidence="2">2.7.13.3</ecNumber>
    </recommendedName>
</protein>
<evidence type="ECO:0000256" key="2">
    <source>
        <dbReference type="ARBA" id="ARBA00012438"/>
    </source>
</evidence>
<dbReference type="GO" id="GO:0005524">
    <property type="term" value="F:ATP binding"/>
    <property type="evidence" value="ECO:0007669"/>
    <property type="project" value="UniProtKB-KW"/>
</dbReference>
<evidence type="ECO:0000259" key="11">
    <source>
        <dbReference type="PROSITE" id="PS50113"/>
    </source>
</evidence>
<sequence length="522" mass="59449">MSKTKTALIPDKELSVIHIGLVGGGKLCKEMLEKTSFDYTQEEAYAFILAVADPDPETPGMVLARERGLLTFADYHQLYDPRYNIHLIITLRPENHILEDILKTRPLHIRVMAYHVFEVFWKAIDFKARKLKARNEEVETILNGIQDFITVITPDLDIIEANESFLSKMGYSRQDVIGRKCYQIFQQITQPCDTEELPCPLNEAIRNKQHCRQVRTRIGSNEERRHIEVNVYPVWEKGGKISKFIHISRDITEHKKQEEEITRRLEQMVAERTRQLQETHDKLLHQDKMASLGKLAASVVHEINNPIAGIWNLTKLMERIIAEEALDLKELDQFSRYLNLMETETLRISRIVSNLLSFCRESKMAFGKLNLNRLIEKTLFLNSNLLKISGVKVEMNLDPNLPEIVGSEDQLQQVFMNIMSNAAEAIEPVGSGVLNIETQHLASADKIAVSFHNTGSFIPPENSSRIFEPFFTTKKKGKGAGLGLSVAYGIIDEHNGTIFVESTKDKGVTFTVRLPLSSHQTG</sequence>
<evidence type="ECO:0000313" key="13">
    <source>
        <dbReference type="Proteomes" id="UP000603434"/>
    </source>
</evidence>
<dbReference type="SMART" id="SM00091">
    <property type="entry name" value="PAS"/>
    <property type="match status" value="1"/>
</dbReference>
<dbReference type="PROSITE" id="PS50113">
    <property type="entry name" value="PAC"/>
    <property type="match status" value="1"/>
</dbReference>
<evidence type="ECO:0000256" key="8">
    <source>
        <dbReference type="ARBA" id="ARBA00023012"/>
    </source>
</evidence>
<keyword evidence="7" id="KW-0067">ATP-binding</keyword>
<dbReference type="GO" id="GO:0000155">
    <property type="term" value="F:phosphorelay sensor kinase activity"/>
    <property type="evidence" value="ECO:0007669"/>
    <property type="project" value="InterPro"/>
</dbReference>
<dbReference type="PRINTS" id="PR00344">
    <property type="entry name" value="BCTRLSENSOR"/>
</dbReference>
<dbReference type="InterPro" id="IPR036097">
    <property type="entry name" value="HisK_dim/P_sf"/>
</dbReference>
<feature type="domain" description="PAS" evidence="10">
    <location>
        <begin position="134"/>
        <end position="208"/>
    </location>
</feature>
<dbReference type="PANTHER" id="PTHR43065">
    <property type="entry name" value="SENSOR HISTIDINE KINASE"/>
    <property type="match status" value="1"/>
</dbReference>
<dbReference type="AlphaFoldDB" id="A0A8J6NKJ6"/>
<evidence type="ECO:0000259" key="9">
    <source>
        <dbReference type="PROSITE" id="PS50109"/>
    </source>
</evidence>
<dbReference type="EC" id="2.7.13.3" evidence="2"/>
<organism evidence="12 13">
    <name type="scientific">Candidatus Desulfatibia profunda</name>
    <dbReference type="NCBI Taxonomy" id="2841695"/>
    <lineage>
        <taxon>Bacteria</taxon>
        <taxon>Pseudomonadati</taxon>
        <taxon>Thermodesulfobacteriota</taxon>
        <taxon>Desulfobacteria</taxon>
        <taxon>Desulfobacterales</taxon>
        <taxon>Desulfobacterales incertae sedis</taxon>
        <taxon>Candidatus Desulfatibia</taxon>
    </lineage>
</organism>
<keyword evidence="3" id="KW-0597">Phosphoprotein</keyword>
<dbReference type="Gene3D" id="1.10.287.130">
    <property type="match status" value="1"/>
</dbReference>
<dbReference type="NCBIfam" id="TIGR00229">
    <property type="entry name" value="sensory_box"/>
    <property type="match status" value="1"/>
</dbReference>
<dbReference type="SUPFAM" id="SSF47384">
    <property type="entry name" value="Homodimeric domain of signal transducing histidine kinase"/>
    <property type="match status" value="1"/>
</dbReference>
<dbReference type="Proteomes" id="UP000603434">
    <property type="component" value="Unassembled WGS sequence"/>
</dbReference>
<evidence type="ECO:0000313" key="12">
    <source>
        <dbReference type="EMBL" id="MBC8360315.1"/>
    </source>
</evidence>
<feature type="domain" description="PAC" evidence="11">
    <location>
        <begin position="210"/>
        <end position="263"/>
    </location>
</feature>
<dbReference type="SUPFAM" id="SSF55874">
    <property type="entry name" value="ATPase domain of HSP90 chaperone/DNA topoisomerase II/histidine kinase"/>
    <property type="match status" value="1"/>
</dbReference>
<dbReference type="Pfam" id="PF00512">
    <property type="entry name" value="HisKA"/>
    <property type="match status" value="1"/>
</dbReference>